<sequence>MDRLAMRPYYSINTDGTASTNLQLYALRQARRYWDELAANYLQDKEATEDLVERCVFIVATLGLSVSQLLGQNDPAPLAGRVASPKVIWKRFVAQHGVTDVSADEFDKFIDIYDACRHFGVSPDGVGHARLDSLDFEATHRWYETAHHIWLAVINALRADPHNVIELIDVEGFKA</sequence>
<evidence type="ECO:0000313" key="2">
    <source>
        <dbReference type="Proteomes" id="UP000046122"/>
    </source>
</evidence>
<protein>
    <submittedName>
        <fullName evidence="1">Uncharacterized protein</fullName>
    </submittedName>
</protein>
<gene>
    <name evidence="1" type="ORF">MPL3365_250006</name>
</gene>
<proteinExistence type="predicted"/>
<reference evidence="1 2" key="1">
    <citation type="submission" date="2014-08" db="EMBL/GenBank/DDBJ databases">
        <authorList>
            <person name="Moulin Lionel"/>
        </authorList>
    </citation>
    <scope>NUCLEOTIDE SEQUENCE [LARGE SCALE GENOMIC DNA]</scope>
</reference>
<evidence type="ECO:0000313" key="1">
    <source>
        <dbReference type="EMBL" id="CDX56801.1"/>
    </source>
</evidence>
<accession>A0A090G523</accession>
<dbReference type="AlphaFoldDB" id="A0A090G523"/>
<name>A0A090G523_MESPL</name>
<dbReference type="Proteomes" id="UP000046122">
    <property type="component" value="Unassembled WGS sequence"/>
</dbReference>
<organism evidence="1 2">
    <name type="scientific">Mesorhizobium plurifarium</name>
    <dbReference type="NCBI Taxonomy" id="69974"/>
    <lineage>
        <taxon>Bacteria</taxon>
        <taxon>Pseudomonadati</taxon>
        <taxon>Pseudomonadota</taxon>
        <taxon>Alphaproteobacteria</taxon>
        <taxon>Hyphomicrobiales</taxon>
        <taxon>Phyllobacteriaceae</taxon>
        <taxon>Mesorhizobium</taxon>
    </lineage>
</organism>
<dbReference type="EMBL" id="CCNE01000018">
    <property type="protein sequence ID" value="CDX56801.1"/>
    <property type="molecule type" value="Genomic_DNA"/>
</dbReference>